<organism evidence="4 5">
    <name type="scientific">Methanolobus chelungpuianus</name>
    <dbReference type="NCBI Taxonomy" id="502115"/>
    <lineage>
        <taxon>Archaea</taxon>
        <taxon>Methanobacteriati</taxon>
        <taxon>Methanobacteriota</taxon>
        <taxon>Stenosarchaea group</taxon>
        <taxon>Methanomicrobia</taxon>
        <taxon>Methanosarcinales</taxon>
        <taxon>Methanosarcinaceae</taxon>
        <taxon>Methanolobus</taxon>
    </lineage>
</organism>
<dbReference type="EMBL" id="JTEO01000004">
    <property type="protein sequence ID" value="MCQ6962712.1"/>
    <property type="molecule type" value="Genomic_DNA"/>
</dbReference>
<dbReference type="InterPro" id="IPR050492">
    <property type="entry name" value="Bact_metal-bind_prot9"/>
</dbReference>
<accession>A0AAE3HAQ5</accession>
<dbReference type="Proteomes" id="UP001206983">
    <property type="component" value="Unassembled WGS sequence"/>
</dbReference>
<dbReference type="Pfam" id="PF01297">
    <property type="entry name" value="ZnuA"/>
    <property type="match status" value="1"/>
</dbReference>
<dbReference type="AlphaFoldDB" id="A0AAE3HAQ5"/>
<gene>
    <name evidence="4" type="ORF">PV02_06240</name>
</gene>
<dbReference type="SUPFAM" id="SSF53807">
    <property type="entry name" value="Helical backbone' metal receptor"/>
    <property type="match status" value="1"/>
</dbReference>
<dbReference type="PANTHER" id="PTHR42953:SF3">
    <property type="entry name" value="HIGH-AFFINITY ZINC UPTAKE SYSTEM PROTEIN ZNUA"/>
    <property type="match status" value="1"/>
</dbReference>
<comment type="caution">
    <text evidence="4">The sequence shown here is derived from an EMBL/GenBank/DDBJ whole genome shotgun (WGS) entry which is preliminary data.</text>
</comment>
<protein>
    <submittedName>
        <fullName evidence="4">Zinc ABC transporter substrate-binding protein</fullName>
    </submittedName>
</protein>
<evidence type="ECO:0000313" key="4">
    <source>
        <dbReference type="EMBL" id="MCQ6962712.1"/>
    </source>
</evidence>
<keyword evidence="3" id="KW-0732">Signal</keyword>
<comment type="similarity">
    <text evidence="1">Belongs to the bacterial solute-binding protein 9 family.</text>
</comment>
<dbReference type="GO" id="GO:0030001">
    <property type="term" value="P:metal ion transport"/>
    <property type="evidence" value="ECO:0007669"/>
    <property type="project" value="InterPro"/>
</dbReference>
<keyword evidence="2" id="KW-0813">Transport</keyword>
<evidence type="ECO:0000256" key="3">
    <source>
        <dbReference type="ARBA" id="ARBA00022729"/>
    </source>
</evidence>
<dbReference type="RefSeq" id="WP_256622528.1">
    <property type="nucleotide sequence ID" value="NZ_JTEO01000004.1"/>
</dbReference>
<evidence type="ECO:0000313" key="5">
    <source>
        <dbReference type="Proteomes" id="UP001206983"/>
    </source>
</evidence>
<proteinExistence type="inferred from homology"/>
<evidence type="ECO:0000256" key="2">
    <source>
        <dbReference type="ARBA" id="ARBA00022448"/>
    </source>
</evidence>
<keyword evidence="5" id="KW-1185">Reference proteome</keyword>
<dbReference type="InterPro" id="IPR006127">
    <property type="entry name" value="ZnuA-like"/>
</dbReference>
<reference evidence="4 5" key="1">
    <citation type="journal article" date="2011" name="Appl. Environ. Microbiol.">
        <title>Methanogenic archaea isolated from Taiwan's Chelungpu fault.</title>
        <authorList>
            <person name="Wu S.Y."/>
            <person name="Lai M.C."/>
        </authorList>
    </citation>
    <scope>NUCLEOTIDE SEQUENCE [LARGE SCALE GENOMIC DNA]</scope>
    <source>
        <strain evidence="4 5">St545Mb</strain>
    </source>
</reference>
<dbReference type="PROSITE" id="PS51257">
    <property type="entry name" value="PROKAR_LIPOPROTEIN"/>
    <property type="match status" value="1"/>
</dbReference>
<evidence type="ECO:0000256" key="1">
    <source>
        <dbReference type="ARBA" id="ARBA00011028"/>
    </source>
</evidence>
<dbReference type="PANTHER" id="PTHR42953">
    <property type="entry name" value="HIGH-AFFINITY ZINC UPTAKE SYSTEM PROTEIN ZNUA-RELATED"/>
    <property type="match status" value="1"/>
</dbReference>
<sequence length="306" mass="33351">MRKLCMAFVLLLSLGLVLTSGCTDGPEASASLDKPIVAVSILPQAEFVEKIAGDNVKVLVMVPAGADPHTYEITSGQLRDLSKARMYVKVGSGLDFEKVWMDRLIAQNPDMLIVDSSSGITLRTMEAHDEGSDEEYEAGEYNESLTKDPHIWTSPQQAKVMVNNTYAGLVEIDPDNQELYMQNRDAYLAELDAADATIRETLAGKEGSSFIVYHPSWGYFADTYGLDEISVEIEGKEPSAKDMQRLVDAAKEKNVKVIFVQPGFSTTSTKAIAAEINAEVVAVDPLAKDYIDNLAKVTAAFEKGLA</sequence>
<name>A0AAE3HAQ5_9EURY</name>
<dbReference type="Gene3D" id="3.40.50.1980">
    <property type="entry name" value="Nitrogenase molybdenum iron protein domain"/>
    <property type="match status" value="2"/>
</dbReference>
<dbReference type="GO" id="GO:0046872">
    <property type="term" value="F:metal ion binding"/>
    <property type="evidence" value="ECO:0007669"/>
    <property type="project" value="InterPro"/>
</dbReference>